<evidence type="ECO:0000313" key="3">
    <source>
        <dbReference type="Proteomes" id="UP001289374"/>
    </source>
</evidence>
<reference evidence="2" key="2">
    <citation type="journal article" date="2024" name="Plant">
        <title>Genomic evolution and insights into agronomic trait innovations of Sesamum species.</title>
        <authorList>
            <person name="Miao H."/>
            <person name="Wang L."/>
            <person name="Qu L."/>
            <person name="Liu H."/>
            <person name="Sun Y."/>
            <person name="Le M."/>
            <person name="Wang Q."/>
            <person name="Wei S."/>
            <person name="Zheng Y."/>
            <person name="Lin W."/>
            <person name="Duan Y."/>
            <person name="Cao H."/>
            <person name="Xiong S."/>
            <person name="Wang X."/>
            <person name="Wei L."/>
            <person name="Li C."/>
            <person name="Ma Q."/>
            <person name="Ju M."/>
            <person name="Zhao R."/>
            <person name="Li G."/>
            <person name="Mu C."/>
            <person name="Tian Q."/>
            <person name="Mei H."/>
            <person name="Zhang T."/>
            <person name="Gao T."/>
            <person name="Zhang H."/>
        </authorList>
    </citation>
    <scope>NUCLEOTIDE SEQUENCE</scope>
    <source>
        <strain evidence="2">K16</strain>
    </source>
</reference>
<protein>
    <submittedName>
        <fullName evidence="2">MACPF domain-containing protein CAD1</fullName>
    </submittedName>
</protein>
<dbReference type="PANTHER" id="PTHR33199:SF15">
    <property type="entry name" value="MACPF DOMAIN-CONTAINING PROTEIN CAD1-LIKE"/>
    <property type="match status" value="1"/>
</dbReference>
<sequence>MGENAAALHTAINSVQALGRGFDVNYDTRLLYCKGVAGSRIVDIDEEHTRDLYLTDNLVVPNVSRDIKNRRRQVVVMALVFAVIMRFCMFVEVEKSIRSHTIFGFSCVYRSDRVIEGSSMMVEYFNKKASLSGHTPLGSFNAAFSFTSSKHIDAASTKSLCMDGFFIPLAKIQLVNSPIVLNENVRRAVPKSWTHQP</sequence>
<dbReference type="GO" id="GO:0009626">
    <property type="term" value="P:plant-type hypersensitive response"/>
    <property type="evidence" value="ECO:0007669"/>
    <property type="project" value="TreeGrafter"/>
</dbReference>
<dbReference type="PANTHER" id="PTHR33199">
    <property type="entry name" value="MACPF DOMAIN-CONTAINING PROTEIN CAD1"/>
    <property type="match status" value="1"/>
</dbReference>
<feature type="transmembrane region" description="Helical" evidence="1">
    <location>
        <begin position="74"/>
        <end position="93"/>
    </location>
</feature>
<dbReference type="Proteomes" id="UP001289374">
    <property type="component" value="Unassembled WGS sequence"/>
</dbReference>
<dbReference type="AlphaFoldDB" id="A0AAE1WMH3"/>
<evidence type="ECO:0000313" key="2">
    <source>
        <dbReference type="EMBL" id="KAK4396030.1"/>
    </source>
</evidence>
<reference evidence="2" key="1">
    <citation type="submission" date="2020-06" db="EMBL/GenBank/DDBJ databases">
        <authorList>
            <person name="Li T."/>
            <person name="Hu X."/>
            <person name="Zhang T."/>
            <person name="Song X."/>
            <person name="Zhang H."/>
            <person name="Dai N."/>
            <person name="Sheng W."/>
            <person name="Hou X."/>
            <person name="Wei L."/>
        </authorList>
    </citation>
    <scope>NUCLEOTIDE SEQUENCE</scope>
    <source>
        <strain evidence="2">K16</strain>
        <tissue evidence="2">Leaf</tissue>
    </source>
</reference>
<organism evidence="2 3">
    <name type="scientific">Sesamum angolense</name>
    <dbReference type="NCBI Taxonomy" id="2727404"/>
    <lineage>
        <taxon>Eukaryota</taxon>
        <taxon>Viridiplantae</taxon>
        <taxon>Streptophyta</taxon>
        <taxon>Embryophyta</taxon>
        <taxon>Tracheophyta</taxon>
        <taxon>Spermatophyta</taxon>
        <taxon>Magnoliopsida</taxon>
        <taxon>eudicotyledons</taxon>
        <taxon>Gunneridae</taxon>
        <taxon>Pentapetalae</taxon>
        <taxon>asterids</taxon>
        <taxon>lamiids</taxon>
        <taxon>Lamiales</taxon>
        <taxon>Pedaliaceae</taxon>
        <taxon>Sesamum</taxon>
    </lineage>
</organism>
<name>A0AAE1WMH3_9LAMI</name>
<dbReference type="GO" id="GO:0005886">
    <property type="term" value="C:plasma membrane"/>
    <property type="evidence" value="ECO:0007669"/>
    <property type="project" value="TreeGrafter"/>
</dbReference>
<gene>
    <name evidence="2" type="ORF">Sango_1439600</name>
</gene>
<keyword evidence="1" id="KW-1133">Transmembrane helix</keyword>
<keyword evidence="3" id="KW-1185">Reference proteome</keyword>
<proteinExistence type="predicted"/>
<comment type="caution">
    <text evidence="2">The sequence shown here is derived from an EMBL/GenBank/DDBJ whole genome shotgun (WGS) entry which is preliminary data.</text>
</comment>
<dbReference type="GO" id="GO:2000031">
    <property type="term" value="P:regulation of salicylic acid mediated signaling pathway"/>
    <property type="evidence" value="ECO:0007669"/>
    <property type="project" value="InterPro"/>
</dbReference>
<keyword evidence="1" id="KW-0472">Membrane</keyword>
<keyword evidence="1" id="KW-0812">Transmembrane</keyword>
<evidence type="ECO:0000256" key="1">
    <source>
        <dbReference type="SAM" id="Phobius"/>
    </source>
</evidence>
<accession>A0AAE1WMH3</accession>
<dbReference type="EMBL" id="JACGWL010000008">
    <property type="protein sequence ID" value="KAK4396030.1"/>
    <property type="molecule type" value="Genomic_DNA"/>
</dbReference>
<dbReference type="InterPro" id="IPR044663">
    <property type="entry name" value="CAD1/NSL1-like"/>
</dbReference>